<dbReference type="AlphaFoldDB" id="A0A0D9W8L6"/>
<dbReference type="Proteomes" id="UP000032180">
    <property type="component" value="Chromosome 4"/>
</dbReference>
<dbReference type="HOGENOM" id="CLU_1706825_0_0_1"/>
<reference evidence="1 2" key="1">
    <citation type="submission" date="2012-08" db="EMBL/GenBank/DDBJ databases">
        <title>Oryza genome evolution.</title>
        <authorList>
            <person name="Wing R.A."/>
        </authorList>
    </citation>
    <scope>NUCLEOTIDE SEQUENCE</scope>
</reference>
<proteinExistence type="predicted"/>
<sequence length="154" mass="17777">MMDCQSLFEGFGWLALQQELLDLLDYVWDAHALYKFCKAFSDKGTWSWIIIALHGGLELVSLQGRKMQTGSAHINWSNSLSRFWTDVVGLACRWQHKLNLSDDLPPQLRRYFWIAVYTLEDFSIKRKVLLRTWLQNLTRGNGTGTVESPGQGRP</sequence>
<accession>A0A0D9W8L6</accession>
<name>A0A0D9W8L6_9ORYZ</name>
<evidence type="ECO:0000313" key="2">
    <source>
        <dbReference type="Proteomes" id="UP000032180"/>
    </source>
</evidence>
<reference evidence="1" key="3">
    <citation type="submission" date="2015-04" db="UniProtKB">
        <authorList>
            <consortium name="EnsemblPlants"/>
        </authorList>
    </citation>
    <scope>IDENTIFICATION</scope>
</reference>
<protein>
    <submittedName>
        <fullName evidence="1">Uncharacterized protein</fullName>
    </submittedName>
</protein>
<evidence type="ECO:0000313" key="1">
    <source>
        <dbReference type="EnsemblPlants" id="LPERR04G18700.3"/>
    </source>
</evidence>
<organism evidence="1 2">
    <name type="scientific">Leersia perrieri</name>
    <dbReference type="NCBI Taxonomy" id="77586"/>
    <lineage>
        <taxon>Eukaryota</taxon>
        <taxon>Viridiplantae</taxon>
        <taxon>Streptophyta</taxon>
        <taxon>Embryophyta</taxon>
        <taxon>Tracheophyta</taxon>
        <taxon>Spermatophyta</taxon>
        <taxon>Magnoliopsida</taxon>
        <taxon>Liliopsida</taxon>
        <taxon>Poales</taxon>
        <taxon>Poaceae</taxon>
        <taxon>BOP clade</taxon>
        <taxon>Oryzoideae</taxon>
        <taxon>Oryzeae</taxon>
        <taxon>Oryzinae</taxon>
        <taxon>Leersia</taxon>
    </lineage>
</organism>
<dbReference type="EnsemblPlants" id="LPERR04G18700.3">
    <property type="protein sequence ID" value="LPERR04G18700.3"/>
    <property type="gene ID" value="LPERR04G18700"/>
</dbReference>
<dbReference type="Gramene" id="LPERR04G18700.3">
    <property type="protein sequence ID" value="LPERR04G18700.3"/>
    <property type="gene ID" value="LPERR04G18700"/>
</dbReference>
<keyword evidence="2" id="KW-1185">Reference proteome</keyword>
<reference evidence="2" key="2">
    <citation type="submission" date="2013-12" db="EMBL/GenBank/DDBJ databases">
        <authorList>
            <person name="Yu Y."/>
            <person name="Lee S."/>
            <person name="de Baynast K."/>
            <person name="Wissotski M."/>
            <person name="Liu L."/>
            <person name="Talag J."/>
            <person name="Goicoechea J."/>
            <person name="Angelova A."/>
            <person name="Jetty R."/>
            <person name="Kudrna D."/>
            <person name="Golser W."/>
            <person name="Rivera L."/>
            <person name="Zhang J."/>
            <person name="Wing R."/>
        </authorList>
    </citation>
    <scope>NUCLEOTIDE SEQUENCE</scope>
</reference>